<evidence type="ECO:0000313" key="1">
    <source>
        <dbReference type="EMBL" id="AOO93225.1"/>
    </source>
</evidence>
<reference evidence="1" key="1">
    <citation type="journal article" date="2015" name="BMC Genomics">
        <title>Transcriptome profiling of a Rhizobium leguminosarum bv. trifolii rosR mutant reveals the role of the transcriptional regulator RosR in motility, synthesis of cell-surface components, and other cellular processes.</title>
        <authorList>
            <person name="Rachwal K."/>
            <person name="Matczynska E."/>
            <person name="Janczarek M."/>
        </authorList>
    </citation>
    <scope>NUCLEOTIDE SEQUENCE</scope>
    <source>
        <strain evidence="1">Rt24.2</strain>
    </source>
</reference>
<sequence length="115" mass="13138">MERAYYRPNWQPIPLQSRPCLAKMLDTQGFDAMPVDATDPGQRCEVTIDHRDDPAISQQRRQQTLNTAHRVGLSSLAGTLGYLQPGLQPVCRYKGEQPEITPIFSQKTRCRNRVR</sequence>
<accession>A0A1B8R5G7</accession>
<dbReference type="AlphaFoldDB" id="A0A1B8R5G7"/>
<organism evidence="1">
    <name type="scientific">Rhizobium leguminosarum bv. trifolii</name>
    <dbReference type="NCBI Taxonomy" id="386"/>
    <lineage>
        <taxon>Bacteria</taxon>
        <taxon>Pseudomonadati</taxon>
        <taxon>Pseudomonadota</taxon>
        <taxon>Alphaproteobacteria</taxon>
        <taxon>Hyphomicrobiales</taxon>
        <taxon>Rhizobiaceae</taxon>
        <taxon>Rhizobium/Agrobacterium group</taxon>
        <taxon>Rhizobium</taxon>
    </lineage>
</organism>
<reference evidence="1" key="2">
    <citation type="journal article" date="2016" name="Front. Microbiol.">
        <title>The Regulatory Protein RosR Affects Rhizobium leguminosarum bv. trifolii Protein Profiles, Cell Surface Properties, and Symbiosis with Clover.</title>
        <authorList>
            <person name="Rachwal K."/>
            <person name="Boguszewska A."/>
            <person name="Kopcinska J."/>
            <person name="Karas M."/>
            <person name="Tchorzewski M."/>
            <person name="Janczarek M."/>
        </authorList>
    </citation>
    <scope>NUCLEOTIDE SEQUENCE</scope>
    <source>
        <strain evidence="1">Rt24.2</strain>
    </source>
</reference>
<proteinExistence type="predicted"/>
<protein>
    <submittedName>
        <fullName evidence="1">Uncharacterized protein</fullName>
    </submittedName>
</protein>
<name>A0A1B8R5G7_RHILT</name>
<dbReference type="EMBL" id="KX490861">
    <property type="protein sequence ID" value="AOO93225.1"/>
    <property type="molecule type" value="Genomic_DNA"/>
</dbReference>